<keyword evidence="1" id="KW-1133">Transmembrane helix</keyword>
<keyword evidence="1" id="KW-0472">Membrane</keyword>
<organism evidence="2 3">
    <name type="scientific">Caerostris darwini</name>
    <dbReference type="NCBI Taxonomy" id="1538125"/>
    <lineage>
        <taxon>Eukaryota</taxon>
        <taxon>Metazoa</taxon>
        <taxon>Ecdysozoa</taxon>
        <taxon>Arthropoda</taxon>
        <taxon>Chelicerata</taxon>
        <taxon>Arachnida</taxon>
        <taxon>Araneae</taxon>
        <taxon>Araneomorphae</taxon>
        <taxon>Entelegynae</taxon>
        <taxon>Araneoidea</taxon>
        <taxon>Araneidae</taxon>
        <taxon>Caerostris</taxon>
    </lineage>
</organism>
<keyword evidence="3" id="KW-1185">Reference proteome</keyword>
<dbReference type="Proteomes" id="UP001054837">
    <property type="component" value="Unassembled WGS sequence"/>
</dbReference>
<accession>A0AAV4SUH3</accession>
<feature type="transmembrane region" description="Helical" evidence="1">
    <location>
        <begin position="88"/>
        <end position="104"/>
    </location>
</feature>
<proteinExistence type="predicted"/>
<dbReference type="AlphaFoldDB" id="A0AAV4SUH3"/>
<keyword evidence="1" id="KW-0812">Transmembrane</keyword>
<protein>
    <submittedName>
        <fullName evidence="2">Uncharacterized protein</fullName>
    </submittedName>
</protein>
<evidence type="ECO:0000256" key="1">
    <source>
        <dbReference type="SAM" id="Phobius"/>
    </source>
</evidence>
<reference evidence="2 3" key="1">
    <citation type="submission" date="2021-06" db="EMBL/GenBank/DDBJ databases">
        <title>Caerostris darwini draft genome.</title>
        <authorList>
            <person name="Kono N."/>
            <person name="Arakawa K."/>
        </authorList>
    </citation>
    <scope>NUCLEOTIDE SEQUENCE [LARGE SCALE GENOMIC DNA]</scope>
</reference>
<comment type="caution">
    <text evidence="2">The sequence shown here is derived from an EMBL/GenBank/DDBJ whole genome shotgun (WGS) entry which is preliminary data.</text>
</comment>
<name>A0AAV4SUH3_9ARAC</name>
<evidence type="ECO:0000313" key="3">
    <source>
        <dbReference type="Proteomes" id="UP001054837"/>
    </source>
</evidence>
<sequence length="140" mass="16153">MCINKTKPDRQLLQLAEQSPTTPPTKFLYLHLHLSKTTTAGESIFINNKHPSIPNCWQNVEKAITTNSQKTPHFFISLMSILKRGKEGVCFFFSFPLLLSWWFSGKAFYSKKTLFEIRERENLPTMVLGWKTAPAFKEAI</sequence>
<evidence type="ECO:0000313" key="2">
    <source>
        <dbReference type="EMBL" id="GIY36929.1"/>
    </source>
</evidence>
<gene>
    <name evidence="2" type="ORF">CDAR_618551</name>
</gene>
<dbReference type="EMBL" id="BPLQ01008381">
    <property type="protein sequence ID" value="GIY36929.1"/>
    <property type="molecule type" value="Genomic_DNA"/>
</dbReference>